<gene>
    <name evidence="5" type="primary">grpE</name>
    <name evidence="5" type="ORF">NARC_70142</name>
</gene>
<organism evidence="5 6">
    <name type="scientific">Candidatus Nitrosocosmicus arcticus</name>
    <dbReference type="NCBI Taxonomy" id="2035267"/>
    <lineage>
        <taxon>Archaea</taxon>
        <taxon>Nitrososphaerota</taxon>
        <taxon>Nitrososphaeria</taxon>
        <taxon>Nitrososphaerales</taxon>
        <taxon>Nitrososphaeraceae</taxon>
        <taxon>Candidatus Nitrosocosmicus</taxon>
    </lineage>
</organism>
<dbReference type="OrthoDB" id="372230at2157"/>
<dbReference type="SUPFAM" id="SSF58014">
    <property type="entry name" value="Coiled-coil domain of nucleotide exchange factor GrpE"/>
    <property type="match status" value="1"/>
</dbReference>
<evidence type="ECO:0000256" key="2">
    <source>
        <dbReference type="ARBA" id="ARBA00023186"/>
    </source>
</evidence>
<keyword evidence="2" id="KW-0143">Chaperone</keyword>
<dbReference type="InterPro" id="IPR013805">
    <property type="entry name" value="GrpE_CC"/>
</dbReference>
<dbReference type="InterPro" id="IPR000740">
    <property type="entry name" value="GrpE"/>
</dbReference>
<dbReference type="AlphaFoldDB" id="A0A557SVF1"/>
<dbReference type="PANTHER" id="PTHR21237:SF23">
    <property type="entry name" value="GRPE PROTEIN HOMOLOG, MITOCHONDRIAL"/>
    <property type="match status" value="1"/>
</dbReference>
<dbReference type="Gene3D" id="2.30.22.10">
    <property type="entry name" value="Head domain of nucleotide exchange factor GrpE"/>
    <property type="match status" value="1"/>
</dbReference>
<sequence length="217" mass="25359">MDKTKNKDQVKNDQDDDYLLLDDNANESNQNLKTELSIEDMAAELKETRDDLEHYRKLYDDTFNKLKYSLADFDNYRKNIEKQNTLRILSVKADMLSTVVNLREDFMRALDTLKHHKVDISILEGLTNILKNIDLFLEKENVSEIKALNSVFDPNFHEIIGFSYVEGDVEENIITREIRKGYLLNDRVLRPSLVEVSKKIIKNIDNDNKEDTKGDEV</sequence>
<dbReference type="GO" id="GO:0051082">
    <property type="term" value="F:unfolded protein binding"/>
    <property type="evidence" value="ECO:0007669"/>
    <property type="project" value="TreeGrafter"/>
</dbReference>
<dbReference type="HAMAP" id="MF_01151">
    <property type="entry name" value="GrpE"/>
    <property type="match status" value="1"/>
</dbReference>
<dbReference type="GO" id="GO:0051087">
    <property type="term" value="F:protein-folding chaperone binding"/>
    <property type="evidence" value="ECO:0007669"/>
    <property type="project" value="InterPro"/>
</dbReference>
<comment type="similarity">
    <text evidence="1 3">Belongs to the GrpE family.</text>
</comment>
<dbReference type="SUPFAM" id="SSF51064">
    <property type="entry name" value="Head domain of nucleotide exchange factor GrpE"/>
    <property type="match status" value="1"/>
</dbReference>
<dbReference type="InterPro" id="IPR009012">
    <property type="entry name" value="GrpE_head"/>
</dbReference>
<evidence type="ECO:0000256" key="3">
    <source>
        <dbReference type="RuleBase" id="RU004478"/>
    </source>
</evidence>
<evidence type="ECO:0000256" key="4">
    <source>
        <dbReference type="SAM" id="MobiDB-lite"/>
    </source>
</evidence>
<proteinExistence type="inferred from homology"/>
<keyword evidence="6" id="KW-1185">Reference proteome</keyword>
<feature type="compositionally biased region" description="Basic and acidic residues" evidence="4">
    <location>
        <begin position="1"/>
        <end position="13"/>
    </location>
</feature>
<accession>A0A557SVF1</accession>
<comment type="caution">
    <text evidence="5">The sequence shown here is derived from an EMBL/GenBank/DDBJ whole genome shotgun (WGS) entry which is preliminary data.</text>
</comment>
<dbReference type="GO" id="GO:0006457">
    <property type="term" value="P:protein folding"/>
    <property type="evidence" value="ECO:0007669"/>
    <property type="project" value="InterPro"/>
</dbReference>
<dbReference type="Proteomes" id="UP000315289">
    <property type="component" value="Unassembled WGS sequence"/>
</dbReference>
<dbReference type="GO" id="GO:0000774">
    <property type="term" value="F:adenyl-nucleotide exchange factor activity"/>
    <property type="evidence" value="ECO:0007669"/>
    <property type="project" value="InterPro"/>
</dbReference>
<dbReference type="GO" id="GO:0042803">
    <property type="term" value="F:protein homodimerization activity"/>
    <property type="evidence" value="ECO:0007669"/>
    <property type="project" value="InterPro"/>
</dbReference>
<dbReference type="PRINTS" id="PR00773">
    <property type="entry name" value="GRPEPROTEIN"/>
</dbReference>
<feature type="region of interest" description="Disordered" evidence="4">
    <location>
        <begin position="1"/>
        <end position="21"/>
    </location>
</feature>
<evidence type="ECO:0000313" key="5">
    <source>
        <dbReference type="EMBL" id="TVP40561.1"/>
    </source>
</evidence>
<dbReference type="Pfam" id="PF01025">
    <property type="entry name" value="GrpE"/>
    <property type="match status" value="1"/>
</dbReference>
<dbReference type="RefSeq" id="WP_144731167.1">
    <property type="nucleotide sequence ID" value="NZ_ML675583.1"/>
</dbReference>
<dbReference type="PANTHER" id="PTHR21237">
    <property type="entry name" value="GRPE PROTEIN"/>
    <property type="match status" value="1"/>
</dbReference>
<evidence type="ECO:0000313" key="6">
    <source>
        <dbReference type="Proteomes" id="UP000315289"/>
    </source>
</evidence>
<dbReference type="Gene3D" id="3.90.20.20">
    <property type="match status" value="1"/>
</dbReference>
<dbReference type="EMBL" id="VOAH01000007">
    <property type="protein sequence ID" value="TVP40561.1"/>
    <property type="molecule type" value="Genomic_DNA"/>
</dbReference>
<evidence type="ECO:0000256" key="1">
    <source>
        <dbReference type="ARBA" id="ARBA00009054"/>
    </source>
</evidence>
<name>A0A557SVF1_9ARCH</name>
<reference evidence="5 6" key="1">
    <citation type="journal article" date="2019" name="Front. Microbiol.">
        <title>Ammonia Oxidation by the Arctic Terrestrial Thaumarchaeote Candidatus Nitrosocosmicus arcticus Is Stimulated by Increasing Temperatures.</title>
        <authorList>
            <person name="Alves R.J.E."/>
            <person name="Kerou M."/>
            <person name="Zappe A."/>
            <person name="Bittner R."/>
            <person name="Abby S.S."/>
            <person name="Schmidt H.A."/>
            <person name="Pfeifer K."/>
            <person name="Schleper C."/>
        </authorList>
    </citation>
    <scope>NUCLEOTIDE SEQUENCE [LARGE SCALE GENOMIC DNA]</scope>
    <source>
        <strain evidence="5 6">Kfb</strain>
    </source>
</reference>
<protein>
    <submittedName>
        <fullName evidence="5">Molular chaperone GrpE</fullName>
    </submittedName>
</protein>